<proteinExistence type="predicted"/>
<evidence type="ECO:0000313" key="5">
    <source>
        <dbReference type="EMBL" id="KAJ3208092.1"/>
    </source>
</evidence>
<dbReference type="Gene3D" id="1.20.1560.10">
    <property type="entry name" value="ABC transporter type 1, transmembrane domain"/>
    <property type="match status" value="1"/>
</dbReference>
<dbReference type="InterPro" id="IPR036640">
    <property type="entry name" value="ABC1_TM_sf"/>
</dbReference>
<dbReference type="GO" id="GO:0016020">
    <property type="term" value="C:membrane"/>
    <property type="evidence" value="ECO:0007669"/>
    <property type="project" value="InterPro"/>
</dbReference>
<keyword evidence="6" id="KW-1185">Reference proteome</keyword>
<dbReference type="PROSITE" id="PS50929">
    <property type="entry name" value="ABC_TM1F"/>
    <property type="match status" value="1"/>
</dbReference>
<dbReference type="EMBL" id="JADGJW010001013">
    <property type="protein sequence ID" value="KAJ3208092.1"/>
    <property type="molecule type" value="Genomic_DNA"/>
</dbReference>
<evidence type="ECO:0000256" key="2">
    <source>
        <dbReference type="ARBA" id="ARBA00022989"/>
    </source>
</evidence>
<sequence length="54" mass="6202">FETVKYYSAEDFELNQYTAAIEEYQKADFISQISLTLLQNIQNIIIQLGLLAVS</sequence>
<keyword evidence="3" id="KW-0472">Membrane</keyword>
<dbReference type="InterPro" id="IPR011527">
    <property type="entry name" value="ABC1_TM_dom"/>
</dbReference>
<reference evidence="5" key="1">
    <citation type="submission" date="2020-05" db="EMBL/GenBank/DDBJ databases">
        <title>Phylogenomic resolution of chytrid fungi.</title>
        <authorList>
            <person name="Stajich J.E."/>
            <person name="Amses K."/>
            <person name="Simmons R."/>
            <person name="Seto K."/>
            <person name="Myers J."/>
            <person name="Bonds A."/>
            <person name="Quandt C.A."/>
            <person name="Barry K."/>
            <person name="Liu P."/>
            <person name="Grigoriev I."/>
            <person name="Longcore J.E."/>
            <person name="James T.Y."/>
        </authorList>
    </citation>
    <scope>NUCLEOTIDE SEQUENCE</scope>
    <source>
        <strain evidence="5">JEL0476</strain>
    </source>
</reference>
<evidence type="ECO:0000256" key="3">
    <source>
        <dbReference type="ARBA" id="ARBA00023136"/>
    </source>
</evidence>
<feature type="non-terminal residue" evidence="5">
    <location>
        <position position="1"/>
    </location>
</feature>
<protein>
    <recommendedName>
        <fullName evidence="4">ABC transmembrane type-1 domain-containing protein</fullName>
    </recommendedName>
</protein>
<gene>
    <name evidence="5" type="ORF">HK099_000134</name>
</gene>
<dbReference type="GO" id="GO:0005524">
    <property type="term" value="F:ATP binding"/>
    <property type="evidence" value="ECO:0007669"/>
    <property type="project" value="InterPro"/>
</dbReference>
<dbReference type="AlphaFoldDB" id="A0AAD5XXR5"/>
<evidence type="ECO:0000313" key="6">
    <source>
        <dbReference type="Proteomes" id="UP001211065"/>
    </source>
</evidence>
<evidence type="ECO:0000256" key="1">
    <source>
        <dbReference type="ARBA" id="ARBA00022692"/>
    </source>
</evidence>
<feature type="domain" description="ABC transmembrane type-1" evidence="4">
    <location>
        <begin position="1"/>
        <end position="54"/>
    </location>
</feature>
<dbReference type="GO" id="GO:0140359">
    <property type="term" value="F:ABC-type transporter activity"/>
    <property type="evidence" value="ECO:0007669"/>
    <property type="project" value="InterPro"/>
</dbReference>
<comment type="caution">
    <text evidence="5">The sequence shown here is derived from an EMBL/GenBank/DDBJ whole genome shotgun (WGS) entry which is preliminary data.</text>
</comment>
<dbReference type="Proteomes" id="UP001211065">
    <property type="component" value="Unassembled WGS sequence"/>
</dbReference>
<name>A0AAD5XXR5_9FUNG</name>
<keyword evidence="2" id="KW-1133">Transmembrane helix</keyword>
<dbReference type="SUPFAM" id="SSF90123">
    <property type="entry name" value="ABC transporter transmembrane region"/>
    <property type="match status" value="1"/>
</dbReference>
<keyword evidence="1" id="KW-0812">Transmembrane</keyword>
<accession>A0AAD5XXR5</accession>
<evidence type="ECO:0000259" key="4">
    <source>
        <dbReference type="PROSITE" id="PS50929"/>
    </source>
</evidence>
<organism evidence="5 6">
    <name type="scientific">Clydaea vesicula</name>
    <dbReference type="NCBI Taxonomy" id="447962"/>
    <lineage>
        <taxon>Eukaryota</taxon>
        <taxon>Fungi</taxon>
        <taxon>Fungi incertae sedis</taxon>
        <taxon>Chytridiomycota</taxon>
        <taxon>Chytridiomycota incertae sedis</taxon>
        <taxon>Chytridiomycetes</taxon>
        <taxon>Lobulomycetales</taxon>
        <taxon>Lobulomycetaceae</taxon>
        <taxon>Clydaea</taxon>
    </lineage>
</organism>